<proteinExistence type="predicted"/>
<evidence type="ECO:0000313" key="1">
    <source>
        <dbReference type="EMBL" id="MBR7672258.1"/>
    </source>
</evidence>
<reference evidence="1" key="1">
    <citation type="submission" date="2021-04" db="EMBL/GenBank/DDBJ databases">
        <title>Sequencing of actinobacteria type strains.</title>
        <authorList>
            <person name="Nguyen G.-S."/>
            <person name="Wentzel A."/>
        </authorList>
    </citation>
    <scope>NUCLEOTIDE SEQUENCE</scope>
    <source>
        <strain evidence="1">DSM 42095</strain>
    </source>
</reference>
<dbReference type="EMBL" id="JAGSMN010000083">
    <property type="protein sequence ID" value="MBR7672258.1"/>
    <property type="molecule type" value="Genomic_DNA"/>
</dbReference>
<gene>
    <name evidence="1" type="ORF">KDA82_04280</name>
</gene>
<protein>
    <submittedName>
        <fullName evidence="1">Uncharacterized protein</fullName>
    </submittedName>
</protein>
<accession>A0A8T4IK07</accession>
<name>A0A8T4IK07_9ACTN</name>
<keyword evidence="2" id="KW-1185">Reference proteome</keyword>
<sequence>MPLDNRPRDHPAADTWIPCNERGHKRVAQYLYRDERGAVVHGVTRCEHKCFAQWRPAADTRSGRRWRLTDEQGNRLFAPCPAYAVDVRVVH</sequence>
<dbReference type="AlphaFoldDB" id="A0A8T4IK07"/>
<organism evidence="1 2">
    <name type="scientific">Streptomyces daliensis</name>
    <dbReference type="NCBI Taxonomy" id="299421"/>
    <lineage>
        <taxon>Bacteria</taxon>
        <taxon>Bacillati</taxon>
        <taxon>Actinomycetota</taxon>
        <taxon>Actinomycetes</taxon>
        <taxon>Kitasatosporales</taxon>
        <taxon>Streptomycetaceae</taxon>
        <taxon>Streptomyces</taxon>
    </lineage>
</organism>
<evidence type="ECO:0000313" key="2">
    <source>
        <dbReference type="Proteomes" id="UP000675554"/>
    </source>
</evidence>
<comment type="caution">
    <text evidence="1">The sequence shown here is derived from an EMBL/GenBank/DDBJ whole genome shotgun (WGS) entry which is preliminary data.</text>
</comment>
<dbReference type="Proteomes" id="UP000675554">
    <property type="component" value="Unassembled WGS sequence"/>
</dbReference>